<dbReference type="PROSITE" id="PS50525">
    <property type="entry name" value="RDRP_SSRNA_NEG_SEG"/>
    <property type="match status" value="1"/>
</dbReference>
<dbReference type="EMBL" id="MT625964">
    <property type="protein sequence ID" value="QNJ99618.1"/>
    <property type="molecule type" value="Genomic_RNA"/>
</dbReference>
<evidence type="ECO:0000256" key="4">
    <source>
        <dbReference type="ARBA" id="ARBA00004328"/>
    </source>
</evidence>
<keyword evidence="22" id="KW-0696">RNA-directed RNA polymerase</keyword>
<evidence type="ECO:0000256" key="15">
    <source>
        <dbReference type="ARBA" id="ARBA00023211"/>
    </source>
</evidence>
<keyword evidence="8" id="KW-0808">Transferase</keyword>
<keyword evidence="22" id="KW-0548">Nucleotidyltransferase</keyword>
<comment type="function">
    <text evidence="20">RNA-dependent RNA polymerase, which is responsible for the replication and transcription of the viral RNA genome using antigenomic RNA as an intermediate. During transcription, synthesizes subgenomic RNAs and assures their capping by a cap-snatching mechanism, which involves the endonuclease activity cleaving the host capped pre-mRNAs. These short capped RNAs are then used as primers for viral transcription. The 3'-end of subgenomic mRNAs molecules are not polyadenylated. During replication, the polymerase binds the 5' and 3' vRNA extremities at distinct sites. In turn, significant conformational changes occur in the polymerase and in vRNA to initiate active RNA synthesis. As a consequence of the use of the same enzyme for both transcription and replication, these mechanisms need to be well coordinated.</text>
</comment>
<protein>
    <recommendedName>
        <fullName evidence="7">RNA-directed RNA polymerase L</fullName>
        <ecNumber evidence="6">2.7.7.48</ecNumber>
    </recommendedName>
    <alternativeName>
        <fullName evidence="16">Large structural protein</fullName>
    </alternativeName>
    <alternativeName>
        <fullName evidence="18">Replicase</fullName>
    </alternativeName>
    <alternativeName>
        <fullName evidence="17">Transcriptase</fullName>
    </alternativeName>
</protein>
<evidence type="ECO:0000256" key="3">
    <source>
        <dbReference type="ARBA" id="ARBA00004136"/>
    </source>
</evidence>
<keyword evidence="10" id="KW-0378">Hydrolase</keyword>
<comment type="cofactor">
    <cofactor evidence="1">
        <name>Mn(2+)</name>
        <dbReference type="ChEBI" id="CHEBI:29035"/>
    </cofactor>
</comment>
<keyword evidence="14" id="KW-1038">Host endoplasmic reticulum</keyword>
<keyword evidence="15" id="KW-0464">Manganese</keyword>
<evidence type="ECO:0000256" key="12">
    <source>
        <dbReference type="ARBA" id="ARBA00022842"/>
    </source>
</evidence>
<dbReference type="InterPro" id="IPR007322">
    <property type="entry name" value="RNA_pol_bunyavir"/>
</dbReference>
<dbReference type="GO" id="GO:0044172">
    <property type="term" value="C:host cell endoplasmic reticulum-Golgi intermediate compartment"/>
    <property type="evidence" value="ECO:0007669"/>
    <property type="project" value="UniProtKB-SubCell"/>
</dbReference>
<dbReference type="InterPro" id="IPR007099">
    <property type="entry name" value="RNA-dir_pol_NSvirus"/>
</dbReference>
<evidence type="ECO:0000259" key="21">
    <source>
        <dbReference type="PROSITE" id="PS50525"/>
    </source>
</evidence>
<dbReference type="GO" id="GO:0006351">
    <property type="term" value="P:DNA-templated transcription"/>
    <property type="evidence" value="ECO:0007669"/>
    <property type="project" value="InterPro"/>
</dbReference>
<sequence length="2102" mass="237556">MNSILQNQVQLAPGFTKRSLRRYDCELFGVHLPAFSVRKMGSGLVVDLSLDTLDPNSTIGSTLTQDVIVEAGNIMNFIHNFTFGHLAGVTDEPFAKKFPIMNDGFDHMTPDLIVETPAGGVFVIEFTTNRGNSAQAEASAMAKFGKYEIACEVRSSTRPVSLSVISAHRRGVVSNLELETAEVDEIVFRFRLAVAIFEEFKMILPSLDSSDEETTRVENEVKGILASINMNWQATEESFPHFKEKVFSVFRNSLIDEDYISTIISKSLTECQEEMKTSAFLEDGQSFEERCARNHNEAVLEVEKAKSAFYREGRMRSIYDSKATVQIPGWVTYPGAEGKGLESLQQLDVFGDHPMCTIWQKVCLAADSETIDRMFDDVDGELEFALSGTPDYQDRKPDRADERNRYHRVRIDLSREEEEYVASFGVCGKSHKDDSFVKEARDRSKLCFRPDHSIEDLENFLYSRDNSIFAESFCLYSPLTEDVDLRRMAHKIHQPKLLVEKGENEMLNAHIKFMNSPIGSWSQMVSLIGAELSASVKQHVKPKYFVIKRLMGSDIFLLIKPTSSKSHIFVSFAVKKSALQGLLWADGVFKSYIDSGDLFVTDFVSYRLSKLTNLCKCNSLLECSSAFWTECFGGFPWELTEFLSGSDVSGLEAAFMTKMSLLTLMEDKATTEEMQTIMRYIMMEGFVSQPEIPKPHKMCSKFPKVLRTELQVFLLKRLGLSISEVAKNPFRLQKKDGSITWGNLFNPLSGRPVRDLQPLISACYNGYFKNKEEETEPSALSKMYKKIIELESAKPDTDENLGLGDPYHPSTHEFSRSYLKRCCEHGLNLLKRQYGQNVLDQIDSQILREVSSLTLERLATLKATSKFDEGWYVFKDVADKNYTRDKLIVRMSEFASEGKTLAIEKFEECMSRIESRGAMHICLFKKQQHGGLREIYVLGAEERIVQCLVEAIAKTIGKFFASDTLCNPPNKMKIPESHGSRARKHCGGPIWTTATSDDAKKWNQGHFTLKFALMLCEFTRPRWWPIIIRGCSMFTKKRMMMNLRYLSILHGHRELNVDDEFVMTLFSAYHGEQSVPWMSEGRTYLETTTGMMQGILHFTSSLLHTLHQEFIRSLSFKIFNMRVHPEMSTRIVCDMMQGSDDSSMLISFPAENESLLIRCKVAAALCFRMKKKLGVFLAIYPSEKSTSNTDFAMEYNSEFFFHTRHVRPTIRWIAACCSLPEVETLVARQEEASNLMTSVPEGGGSFSLAAMVQQAQCTLHYMLMGMGMSRLFPVFSREIQKWMDPGLGFFLFDNPFCAGLGGFRFNLYKAIMRTELKVIYTYFMKNIRDRDTEDWDDATAQIPETCSVSPGGAIVMSSSLKWGSKQKFDKLRDRLNIPCDWIERINEIPDVLYRAPRSGEEIILRIAEKVHSPGVVSSLSSGNAVCKVIASSVYFLSAAIFQDSGKQEGKVLPGEKYSLLRKMAAYEGFRNVDRMHPDDILFLFPNVEELEALDAIVGNRGEIEVIRRMGLREATQTRVVVFDHSQTSRASPEKLVSDKWFGTQKSKIGRTMLENEWARLKRTIRWLDDTPEETLKRTPLQNHIQIRNFFARLEGRSRTVRVTGAPVKKRSGISKLSLVIRDNFCRNGFLKGIEDVSGSSRAVTAEALKHTLFCILQGPYPEEYKLQYTQRVLLSFGQIDIKPGDGKTKSNLLAIMQKFMNNDDDLPRVIEEVGAGIIGGFIRAQKSERRKGQITYYGEGSWRGVMDGVQIQIDIYNKPGEIPQITSVTMKDPQSPWDLGPSIRSWAEDVGVSNSLDFAAKCTPGARYWITGFKVFGPSHPYGAPVYVISTSMTRIVNLETRDIKMKIRNHTINLYTKSGYRGGDMHITSYTSGDSDLSPESLKALSPSEREVALSCFAKEPSNSWVMCNPIPEALIEAVLGIVGGERSIPSIDPVRLSEIIQKCTEASVRQKVGTLFNTVISVEESDCRTNIDDIIDIIIEDTNTISFETIAQQMSSDMGDTLTSPEFDNSDVNLFGPAHYKEISGLAMISHPLMDSFVDHVVERMGRSNVRSLLEQNTCSTPNLALSRLLYKSLGRNPDIIKVQNIKSTIITDVTDDMLG</sequence>
<evidence type="ECO:0000256" key="14">
    <source>
        <dbReference type="ARBA" id="ARBA00023184"/>
    </source>
</evidence>
<evidence type="ECO:0000256" key="2">
    <source>
        <dbReference type="ARBA" id="ARBA00001946"/>
    </source>
</evidence>
<keyword evidence="12" id="KW-0460">Magnesium</keyword>
<dbReference type="EC" id="2.7.7.48" evidence="6"/>
<comment type="similarity">
    <text evidence="19">Belongs to the Bunyavirales RNA polymerase family.</text>
</comment>
<feature type="domain" description="RdRp catalytic" evidence="21">
    <location>
        <begin position="982"/>
        <end position="1173"/>
    </location>
</feature>
<dbReference type="GO" id="GO:0044423">
    <property type="term" value="C:virion component"/>
    <property type="evidence" value="ECO:0007669"/>
    <property type="project" value="UniProtKB-KW"/>
</dbReference>
<evidence type="ECO:0000256" key="11">
    <source>
        <dbReference type="ARBA" id="ARBA00022812"/>
    </source>
</evidence>
<comment type="cofactor">
    <cofactor evidence="2">
        <name>Mg(2+)</name>
        <dbReference type="ChEBI" id="CHEBI:18420"/>
    </cofactor>
</comment>
<evidence type="ECO:0000256" key="20">
    <source>
        <dbReference type="ARBA" id="ARBA00046037"/>
    </source>
</evidence>
<evidence type="ECO:0000256" key="5">
    <source>
        <dbReference type="ARBA" id="ARBA00004452"/>
    </source>
</evidence>
<evidence type="ECO:0000256" key="16">
    <source>
        <dbReference type="ARBA" id="ARBA00030285"/>
    </source>
</evidence>
<gene>
    <name evidence="22" type="primary">RdRp</name>
</gene>
<evidence type="ECO:0000256" key="7">
    <source>
        <dbReference type="ARBA" id="ARBA00018602"/>
    </source>
</evidence>
<dbReference type="GO" id="GO:0039694">
    <property type="term" value="P:viral RNA genome replication"/>
    <property type="evidence" value="ECO:0007669"/>
    <property type="project" value="InterPro"/>
</dbReference>
<organism evidence="22">
    <name type="scientific">Ntepes virus</name>
    <dbReference type="NCBI Taxonomy" id="2569589"/>
    <lineage>
        <taxon>Viruses</taxon>
        <taxon>Riboviria</taxon>
        <taxon>Orthornavirae</taxon>
        <taxon>Negarnaviricota</taxon>
        <taxon>Polyploviricotina</taxon>
        <taxon>Bunyaviricetes</taxon>
        <taxon>Hareavirales</taxon>
        <taxon>Phenuiviridae</taxon>
        <taxon>Phlebovirus</taxon>
        <taxon>Phlebovirus ntepesense</taxon>
    </lineage>
</organism>
<evidence type="ECO:0000313" key="22">
    <source>
        <dbReference type="EMBL" id="QNJ99618.1"/>
    </source>
</evidence>
<dbReference type="Pfam" id="PF12603">
    <property type="entry name" value="L_PA-C-like"/>
    <property type="match status" value="1"/>
</dbReference>
<keyword evidence="13" id="KW-0946">Virion</keyword>
<evidence type="ECO:0000256" key="13">
    <source>
        <dbReference type="ARBA" id="ARBA00022844"/>
    </source>
</evidence>
<proteinExistence type="inferred from homology"/>
<evidence type="ECO:0000256" key="17">
    <source>
        <dbReference type="ARBA" id="ARBA00030436"/>
    </source>
</evidence>
<evidence type="ECO:0000256" key="9">
    <source>
        <dbReference type="ARBA" id="ARBA00022723"/>
    </source>
</evidence>
<evidence type="ECO:0000256" key="1">
    <source>
        <dbReference type="ARBA" id="ARBA00001936"/>
    </source>
</evidence>
<evidence type="ECO:0000256" key="19">
    <source>
        <dbReference type="ARBA" id="ARBA00034123"/>
    </source>
</evidence>
<accession>A0A7G8PYL2</accession>
<evidence type="ECO:0000256" key="10">
    <source>
        <dbReference type="ARBA" id="ARBA00022801"/>
    </source>
</evidence>
<dbReference type="GO" id="GO:0046872">
    <property type="term" value="F:metal ion binding"/>
    <property type="evidence" value="ECO:0007669"/>
    <property type="project" value="UniProtKB-KW"/>
</dbReference>
<dbReference type="InterPro" id="IPR022531">
    <property type="entry name" value="L_PA-C-like"/>
</dbReference>
<dbReference type="Pfam" id="PF04196">
    <property type="entry name" value="Bunya_RdRp"/>
    <property type="match status" value="1"/>
</dbReference>
<dbReference type="GO" id="GO:0016787">
    <property type="term" value="F:hydrolase activity"/>
    <property type="evidence" value="ECO:0007669"/>
    <property type="project" value="UniProtKB-KW"/>
</dbReference>
<evidence type="ECO:0000256" key="18">
    <source>
        <dbReference type="ARBA" id="ARBA00031012"/>
    </source>
</evidence>
<keyword evidence="11" id="KW-1040">Host Golgi apparatus</keyword>
<evidence type="ECO:0000256" key="6">
    <source>
        <dbReference type="ARBA" id="ARBA00012494"/>
    </source>
</evidence>
<dbReference type="GO" id="GO:0044177">
    <property type="term" value="C:host cell Golgi apparatus"/>
    <property type="evidence" value="ECO:0007669"/>
    <property type="project" value="UniProtKB-SubCell"/>
</dbReference>
<comment type="subcellular location">
    <subcellularLocation>
        <location evidence="3">Host Golgi apparatus</location>
    </subcellularLocation>
    <subcellularLocation>
        <location evidence="5">Host endoplasmic reticulum-Golgi intermediate compartment</location>
    </subcellularLocation>
    <subcellularLocation>
        <location evidence="4">Virion</location>
    </subcellularLocation>
</comment>
<keyword evidence="9" id="KW-0479">Metal-binding</keyword>
<name>A0A7G8PYL2_9VIRU</name>
<dbReference type="Pfam" id="PF15518">
    <property type="entry name" value="L_protein_N"/>
    <property type="match status" value="1"/>
</dbReference>
<reference evidence="22" key="1">
    <citation type="journal article" date="2020" name="MSphere">
        <title>Insights into the evolutionary origin of Mediterranean sandfly fever viruses.</title>
        <authorList>
            <person name="Marklewitz M."/>
            <person name="Tchouassi D.P."/>
            <person name="Hieke C."/>
            <person name="Heyde V."/>
            <person name="Torto B."/>
            <person name="Sang R."/>
            <person name="Junglen S."/>
        </authorList>
    </citation>
    <scope>NUCLEOTIDE SEQUENCE</scope>
    <source>
        <strain evidence="22">SP375-KE-2016</strain>
    </source>
</reference>
<dbReference type="InterPro" id="IPR029124">
    <property type="entry name" value="L_protein_N"/>
</dbReference>
<dbReference type="GO" id="GO:0003968">
    <property type="term" value="F:RNA-directed RNA polymerase activity"/>
    <property type="evidence" value="ECO:0007669"/>
    <property type="project" value="UniProtKB-KW"/>
</dbReference>
<evidence type="ECO:0000256" key="8">
    <source>
        <dbReference type="ARBA" id="ARBA00022679"/>
    </source>
</evidence>